<dbReference type="InterPro" id="IPR019752">
    <property type="entry name" value="Pyrv/ketoisovalerate_OxRed_cat"/>
</dbReference>
<sequence length="1161" mass="124707">MTEAVRAITLDDKYALESGRAYMTGIQALVRLPLDRIRLDRRAGLDTAGFISGYRGSPLGGYDQQLTGARRLLGAHNVVFTPGVNEELAATAVWGTQKVGLAGQGSKHDGVFGIWYGKAPGVDRCGDVFRHANASGTDRHGGCLAIAGDDHLAKSSTVACQSEFHFADLEIPVLNPADLQDVLDFGLHGLELSRYSGLWVSLIALADTMDSSGIVDVDPARLKFLRPRDLMDPREGGDFNKPILLKTRLENEASVREIRLPAAKAYVRANGLDGIRFGSPRPRIGLVATGKAYRDLRQALDLLGIDDARATRMGLAIYKVAMSWPIEPIGIANFAKSLETLVVVEHKRPLMEAQIKDLLYNWPDHRRPQIWGKTTPKGEPFLSSIRDLSAAEMVPALMSVLPGAAEDAEMRAVADRMVQQSMWAQGHATDAKRSPYFCSGCPHSSSTKVPDGARAMPGIGCHAMTEVAERTTEGLVAMGGEGVPWVGAHHFAKDGHMFANLGDGTFYHSGSLAIRQAVAAKVPITYKILFNDAVAMTGGQPHDGPLSVPKIVALVAAEGVERIVVVSDHPEQLSARSDLRGVPVHHRDELLTVERELQGYRGVSVLIYDQTCAAEKQRRRKKGSFADPARRLFVNDRVCEDCGDCSVQSNCVSVEPVATDFGRKRKINQSSCNKDYSCVAGFCPSFVWVEGGAVRRAPKTGPDPATLAAALPVPVRAGLERTLNLLVTGIGGMGVTTVGAVLAVAAHLDGLNTLTLDMTGLAQKGGPVTSFVRFAPGGTAIEGPRVPTAALDVLIASDMLVAAGAETLTVMSQARTATVANARVAPTAEFVLRQVQSFEAARLSRTLAEASRDYAEFNAAGLAEKLFGDAIYANMMLVGAALQKGLLPVSLAAVENAIRLNGASVGQNLQALHAGRLIAVDPAAVLALVEPDAVLPERSLDERIAFLADELTRYQDAAYAARYRDLVATVRAAEARAMGPGVERLAWAATENLYKVMAIKDEYEVARLYADPAFKAKLAEQFEGVDKIRVMLAPPLIARHDPATGRPRKIAFGPWIFGAFRLLAGLKGLRGGMFDVFARTGERRAERALREDYAADLQRLARDLTPANHGLAVEIARVPETVKGYGPVKEANMARAAKRREGLVERFAAGPAMRPVLVAAE</sequence>
<accession>A0A0P6VVT4</accession>
<proteinExistence type="predicted"/>
<dbReference type="PANTHER" id="PTHR48084">
    <property type="entry name" value="2-OXOGLUTARATE OXIDOREDUCTASE SUBUNIT KORB-RELATED"/>
    <property type="match status" value="1"/>
</dbReference>
<dbReference type="InterPro" id="IPR029061">
    <property type="entry name" value="THDP-binding"/>
</dbReference>
<organism evidence="5 6">
    <name type="scientific">Prosthecodimorpha hirschii</name>
    <dbReference type="NCBI Taxonomy" id="665126"/>
    <lineage>
        <taxon>Bacteria</taxon>
        <taxon>Pseudomonadati</taxon>
        <taxon>Pseudomonadota</taxon>
        <taxon>Alphaproteobacteria</taxon>
        <taxon>Hyphomicrobiales</taxon>
        <taxon>Ancalomicrobiaceae</taxon>
        <taxon>Prosthecodimorpha</taxon>
    </lineage>
</organism>
<comment type="caution">
    <text evidence="5">The sequence shown here is derived from an EMBL/GenBank/DDBJ whole genome shotgun (WGS) entry which is preliminary data.</text>
</comment>
<dbReference type="Gene3D" id="3.40.50.970">
    <property type="match status" value="1"/>
</dbReference>
<dbReference type="Pfam" id="PF20169">
    <property type="entry name" value="DUF6537"/>
    <property type="match status" value="1"/>
</dbReference>
<name>A0A0P6VVT4_9HYPH</name>
<evidence type="ECO:0000313" key="5">
    <source>
        <dbReference type="EMBL" id="KPL55362.1"/>
    </source>
</evidence>
<dbReference type="GO" id="GO:0044281">
    <property type="term" value="P:small molecule metabolic process"/>
    <property type="evidence" value="ECO:0007669"/>
    <property type="project" value="UniProtKB-ARBA"/>
</dbReference>
<evidence type="ECO:0000256" key="1">
    <source>
        <dbReference type="ARBA" id="ARBA00023002"/>
    </source>
</evidence>
<protein>
    <submittedName>
        <fullName evidence="5">Indolepyruvate ferredoxin oxidoreductase</fullName>
    </submittedName>
</protein>
<feature type="domain" description="Thiamine pyrophosphate enzyme TPP-binding" evidence="3">
    <location>
        <begin position="458"/>
        <end position="573"/>
    </location>
</feature>
<dbReference type="RefSeq" id="WP_054361528.1">
    <property type="nucleotide sequence ID" value="NZ_LJYW01000001.1"/>
</dbReference>
<dbReference type="EMBL" id="LJYW01000001">
    <property type="protein sequence ID" value="KPL55362.1"/>
    <property type="molecule type" value="Genomic_DNA"/>
</dbReference>
<dbReference type="GO" id="GO:0030976">
    <property type="term" value="F:thiamine pyrophosphate binding"/>
    <property type="evidence" value="ECO:0007669"/>
    <property type="project" value="InterPro"/>
</dbReference>
<dbReference type="InterPro" id="IPR011766">
    <property type="entry name" value="TPP_enzyme_TPP-bd"/>
</dbReference>
<evidence type="ECO:0000259" key="3">
    <source>
        <dbReference type="Pfam" id="PF02775"/>
    </source>
</evidence>
<gene>
    <name evidence="5" type="ORF">ABB55_26580</name>
</gene>
<dbReference type="PANTHER" id="PTHR48084:SF3">
    <property type="entry name" value="SUBUNIT OF PYRUVATE:FLAVODOXIN OXIDOREDUCTASE"/>
    <property type="match status" value="1"/>
</dbReference>
<evidence type="ECO:0000259" key="4">
    <source>
        <dbReference type="Pfam" id="PF20169"/>
    </source>
</evidence>
<dbReference type="Pfam" id="PF01558">
    <property type="entry name" value="POR"/>
    <property type="match status" value="1"/>
</dbReference>
<dbReference type="GO" id="GO:0016625">
    <property type="term" value="F:oxidoreductase activity, acting on the aldehyde or oxo group of donors, iron-sulfur protein as acceptor"/>
    <property type="evidence" value="ECO:0007669"/>
    <property type="project" value="UniProtKB-ARBA"/>
</dbReference>
<feature type="domain" description="Pyruvate/ketoisovalerate oxidoreductase catalytic" evidence="2">
    <location>
        <begin position="731"/>
        <end position="916"/>
    </location>
</feature>
<dbReference type="InterPro" id="IPR051457">
    <property type="entry name" value="2-oxoacid:Fd_oxidoreductase"/>
</dbReference>
<dbReference type="SUPFAM" id="SSF53323">
    <property type="entry name" value="Pyruvate-ferredoxin oxidoreductase, PFOR, domain III"/>
    <property type="match status" value="1"/>
</dbReference>
<dbReference type="AlphaFoldDB" id="A0A0P6VVT4"/>
<dbReference type="InterPro" id="IPR002880">
    <property type="entry name" value="Pyrv_Fd/Flavodoxin_OxRdtase_N"/>
</dbReference>
<dbReference type="STRING" id="665126.ABB55_26580"/>
<reference evidence="5 6" key="1">
    <citation type="submission" date="2015-09" db="EMBL/GenBank/DDBJ databases">
        <authorList>
            <person name="Jackson K.R."/>
            <person name="Lunt B.L."/>
            <person name="Fisher J.N.B."/>
            <person name="Gardner A.V."/>
            <person name="Bailey M.E."/>
            <person name="Deus L.M."/>
            <person name="Earl A.S."/>
            <person name="Gibby P.D."/>
            <person name="Hartmann K.A."/>
            <person name="Liu J.E."/>
            <person name="Manci A.M."/>
            <person name="Nielsen D.A."/>
            <person name="Solomon M.B."/>
            <person name="Breakwell D.P."/>
            <person name="Burnett S.H."/>
            <person name="Grose J.H."/>
        </authorList>
    </citation>
    <scope>NUCLEOTIDE SEQUENCE [LARGE SCALE GENOMIC DNA]</scope>
    <source>
        <strain evidence="5 6">16</strain>
    </source>
</reference>
<reference evidence="5 6" key="2">
    <citation type="submission" date="2015-10" db="EMBL/GenBank/DDBJ databases">
        <title>Draft Genome Sequence of Prosthecomicrobium hirschii ATCC 27832.</title>
        <authorList>
            <person name="Daniel J."/>
            <person name="Givan S.A."/>
            <person name="Brun Y.V."/>
            <person name="Brown P.J."/>
        </authorList>
    </citation>
    <scope>NUCLEOTIDE SEQUENCE [LARGE SCALE GENOMIC DNA]</scope>
    <source>
        <strain evidence="5 6">16</strain>
    </source>
</reference>
<dbReference type="NCBIfam" id="NF009589">
    <property type="entry name" value="PRK13030.1"/>
    <property type="match status" value="1"/>
</dbReference>
<dbReference type="GO" id="GO:0045333">
    <property type="term" value="P:cellular respiration"/>
    <property type="evidence" value="ECO:0007669"/>
    <property type="project" value="UniProtKB-ARBA"/>
</dbReference>
<dbReference type="InterPro" id="IPR002869">
    <property type="entry name" value="Pyrv_flavodox_OxRed_cen"/>
</dbReference>
<dbReference type="Gene3D" id="3.40.920.10">
    <property type="entry name" value="Pyruvate-ferredoxin oxidoreductase, PFOR, domain III"/>
    <property type="match status" value="1"/>
</dbReference>
<keyword evidence="5" id="KW-0670">Pyruvate</keyword>
<dbReference type="Pfam" id="PF02775">
    <property type="entry name" value="TPP_enzyme_C"/>
    <property type="match status" value="1"/>
</dbReference>
<dbReference type="NCBIfam" id="NF009588">
    <property type="entry name" value="PRK13029.1"/>
    <property type="match status" value="1"/>
</dbReference>
<feature type="domain" description="DUF6537" evidence="4">
    <location>
        <begin position="941"/>
        <end position="1141"/>
    </location>
</feature>
<dbReference type="InterPro" id="IPR046667">
    <property type="entry name" value="DUF6537"/>
</dbReference>
<dbReference type="Proteomes" id="UP000048984">
    <property type="component" value="Unassembled WGS sequence"/>
</dbReference>
<evidence type="ECO:0000259" key="2">
    <source>
        <dbReference type="Pfam" id="PF01558"/>
    </source>
</evidence>
<dbReference type="SUPFAM" id="SSF52518">
    <property type="entry name" value="Thiamin diphosphate-binding fold (THDP-binding)"/>
    <property type="match status" value="2"/>
</dbReference>
<keyword evidence="1" id="KW-0560">Oxidoreductase</keyword>
<dbReference type="CDD" id="cd07034">
    <property type="entry name" value="TPP_PYR_PFOR_IOR-alpha_like"/>
    <property type="match status" value="1"/>
</dbReference>
<keyword evidence="6" id="KW-1185">Reference proteome</keyword>
<evidence type="ECO:0000313" key="6">
    <source>
        <dbReference type="Proteomes" id="UP000048984"/>
    </source>
</evidence>